<sequence length="365" mass="40778">MALSGALVRLEDVNRQVAAARTIADIKKAYDKIEALKRYAKSRAPKDLATQNDIAEAGVWAAWKGGRLLRATERNVGGRPRTKNPLDNQTGFSAPLSELGLSRFMSHRWQVISHCPEEWLREYLEDRRVAGRYITQSDVYRMGKTFLPDPSLAPVGTDYELIVAGIEGIADQIQPDSVDAIITDPPYNEESLPVYDSLSAVACYSLRPGGSCFVMTGQSYLPEVITRLGKHLRYHWAIAYLTPGGQAVQLWQRQVNTFWKPVLWFTKGEYDGQWTGDVVKSDVNDNDKRFHEWGQSESGMASLIEKFTEPDDLVFDPFLGGGTTAVAALARGRKFIGSDKEQDSIDTTLRRLEQMPTADEESKVA</sequence>
<dbReference type="InterPro" id="IPR001091">
    <property type="entry name" value="RM_Methyltransferase"/>
</dbReference>
<evidence type="ECO:0000256" key="4">
    <source>
        <dbReference type="SAM" id="MobiDB-lite"/>
    </source>
</evidence>
<dbReference type="Pfam" id="PF01555">
    <property type="entry name" value="N6_N4_Mtase"/>
    <property type="match status" value="1"/>
</dbReference>
<evidence type="ECO:0000256" key="3">
    <source>
        <dbReference type="ARBA" id="ARBA00022679"/>
    </source>
</evidence>
<comment type="caution">
    <text evidence="6">The sequence shown here is derived from an EMBL/GenBank/DDBJ whole genome shotgun (WGS) entry which is preliminary data.</text>
</comment>
<dbReference type="GO" id="GO:0008170">
    <property type="term" value="F:N-methyltransferase activity"/>
    <property type="evidence" value="ECO:0007669"/>
    <property type="project" value="InterPro"/>
</dbReference>
<dbReference type="GO" id="GO:0005737">
    <property type="term" value="C:cytoplasm"/>
    <property type="evidence" value="ECO:0007669"/>
    <property type="project" value="TreeGrafter"/>
</dbReference>
<dbReference type="AlphaFoldDB" id="A0A0F9N0H3"/>
<dbReference type="InterPro" id="IPR002052">
    <property type="entry name" value="DNA_methylase_N6_adenine_CS"/>
</dbReference>
<proteinExistence type="inferred from homology"/>
<organism evidence="6">
    <name type="scientific">marine sediment metagenome</name>
    <dbReference type="NCBI Taxonomy" id="412755"/>
    <lineage>
        <taxon>unclassified sequences</taxon>
        <taxon>metagenomes</taxon>
        <taxon>ecological metagenomes</taxon>
    </lineage>
</organism>
<evidence type="ECO:0000256" key="1">
    <source>
        <dbReference type="ARBA" id="ARBA00006594"/>
    </source>
</evidence>
<keyword evidence="3" id="KW-0808">Transferase</keyword>
<accession>A0A0F9N0H3</accession>
<dbReference type="EMBL" id="LAZR01004827">
    <property type="protein sequence ID" value="KKN05227.1"/>
    <property type="molecule type" value="Genomic_DNA"/>
</dbReference>
<feature type="domain" description="DNA methylase N-4/N-6" evidence="5">
    <location>
        <begin position="300"/>
        <end position="347"/>
    </location>
</feature>
<keyword evidence="2" id="KW-0489">Methyltransferase</keyword>
<reference evidence="6" key="1">
    <citation type="journal article" date="2015" name="Nature">
        <title>Complex archaea that bridge the gap between prokaryotes and eukaryotes.</title>
        <authorList>
            <person name="Spang A."/>
            <person name="Saw J.H."/>
            <person name="Jorgensen S.L."/>
            <person name="Zaremba-Niedzwiedzka K."/>
            <person name="Martijn J."/>
            <person name="Lind A.E."/>
            <person name="van Eijk R."/>
            <person name="Schleper C."/>
            <person name="Guy L."/>
            <person name="Ettema T.J."/>
        </authorList>
    </citation>
    <scope>NUCLEOTIDE SEQUENCE</scope>
</reference>
<name>A0A0F9N0H3_9ZZZZ</name>
<dbReference type="PRINTS" id="PR00508">
    <property type="entry name" value="S21N4MTFRASE"/>
</dbReference>
<gene>
    <name evidence="6" type="ORF">LCGC14_1089440</name>
</gene>
<comment type="similarity">
    <text evidence="1">Belongs to the N(4)/N(6)-methyltransferase family.</text>
</comment>
<dbReference type="PROSITE" id="PS00092">
    <property type="entry name" value="N6_MTASE"/>
    <property type="match status" value="1"/>
</dbReference>
<dbReference type="GO" id="GO:0003677">
    <property type="term" value="F:DNA binding"/>
    <property type="evidence" value="ECO:0007669"/>
    <property type="project" value="InterPro"/>
</dbReference>
<dbReference type="PANTHER" id="PTHR13370">
    <property type="entry name" value="RNA METHYLASE-RELATED"/>
    <property type="match status" value="1"/>
</dbReference>
<dbReference type="InterPro" id="IPR029063">
    <property type="entry name" value="SAM-dependent_MTases_sf"/>
</dbReference>
<feature type="region of interest" description="Disordered" evidence="4">
    <location>
        <begin position="346"/>
        <end position="365"/>
    </location>
</feature>
<evidence type="ECO:0000313" key="6">
    <source>
        <dbReference type="EMBL" id="KKN05227.1"/>
    </source>
</evidence>
<dbReference type="PANTHER" id="PTHR13370:SF3">
    <property type="entry name" value="TRNA (GUANINE(10)-N2)-METHYLTRANSFERASE HOMOLOG"/>
    <property type="match status" value="1"/>
</dbReference>
<dbReference type="GO" id="GO:0032259">
    <property type="term" value="P:methylation"/>
    <property type="evidence" value="ECO:0007669"/>
    <property type="project" value="UniProtKB-KW"/>
</dbReference>
<dbReference type="Gene3D" id="3.40.50.150">
    <property type="entry name" value="Vaccinia Virus protein VP39"/>
    <property type="match status" value="1"/>
</dbReference>
<dbReference type="InterPro" id="IPR002941">
    <property type="entry name" value="DNA_methylase_N4/N6"/>
</dbReference>
<evidence type="ECO:0000256" key="2">
    <source>
        <dbReference type="ARBA" id="ARBA00022603"/>
    </source>
</evidence>
<dbReference type="SUPFAM" id="SSF53335">
    <property type="entry name" value="S-adenosyl-L-methionine-dependent methyltransferases"/>
    <property type="match status" value="1"/>
</dbReference>
<protein>
    <recommendedName>
        <fullName evidence="5">DNA methylase N-4/N-6 domain-containing protein</fullName>
    </recommendedName>
</protein>
<evidence type="ECO:0000259" key="5">
    <source>
        <dbReference type="Pfam" id="PF01555"/>
    </source>
</evidence>